<evidence type="ECO:0000256" key="1">
    <source>
        <dbReference type="ARBA" id="ARBA00004496"/>
    </source>
</evidence>
<reference evidence="12" key="1">
    <citation type="journal article" date="2016" name="Environ. Microbiol.">
        <title>The complete genome of a viable archaeum isolated from 123-million-year-old rock salt.</title>
        <authorList>
            <person name="Jaakkola S.T."/>
            <person name="Pfeiffer F."/>
            <person name="Ravantti J.J."/>
            <person name="Guo Q."/>
            <person name="Liu Y."/>
            <person name="Chen X."/>
            <person name="Ma H."/>
            <person name="Yang C."/>
            <person name="Oksanen H.M."/>
            <person name="Bamford D.H."/>
        </authorList>
    </citation>
    <scope>NUCLEOTIDE SEQUENCE</scope>
    <source>
        <strain evidence="12">JI20-1</strain>
    </source>
</reference>
<gene>
    <name evidence="10 11" type="primary">mch</name>
    <name evidence="11" type="ORF">HHUB_3179</name>
</gene>
<evidence type="ECO:0000256" key="2">
    <source>
        <dbReference type="ARBA" id="ARBA00006902"/>
    </source>
</evidence>
<evidence type="ECO:0000313" key="11">
    <source>
        <dbReference type="EMBL" id="CQH60293.1"/>
    </source>
</evidence>
<evidence type="ECO:0000313" key="12">
    <source>
        <dbReference type="Proteomes" id="UP000066737"/>
    </source>
</evidence>
<comment type="similarity">
    <text evidence="2 10">Belongs to the MCH family.</text>
</comment>
<dbReference type="HAMAP" id="MF_00486">
    <property type="entry name" value="McH"/>
    <property type="match status" value="1"/>
</dbReference>
<protein>
    <recommendedName>
        <fullName evidence="4 10">Methenyltetrahydromethanopterin cyclohydrolase</fullName>
        <ecNumber evidence="3 10">3.5.4.27</ecNumber>
    </recommendedName>
    <alternativeName>
        <fullName evidence="8 10">Methenyl-H4MPT cyclohydrolase</fullName>
    </alternativeName>
</protein>
<name>A0A0U5H2H9_9EURY</name>
<evidence type="ECO:0000256" key="3">
    <source>
        <dbReference type="ARBA" id="ARBA00012765"/>
    </source>
</evidence>
<evidence type="ECO:0000256" key="7">
    <source>
        <dbReference type="ARBA" id="ARBA00022801"/>
    </source>
</evidence>
<evidence type="ECO:0000256" key="5">
    <source>
        <dbReference type="ARBA" id="ARBA00022490"/>
    </source>
</evidence>
<dbReference type="NCBIfam" id="TIGR03120">
    <property type="entry name" value="one_C_mch"/>
    <property type="match status" value="1"/>
</dbReference>
<evidence type="ECO:0000256" key="10">
    <source>
        <dbReference type="HAMAP-Rule" id="MF_00486"/>
    </source>
</evidence>
<evidence type="ECO:0000256" key="9">
    <source>
        <dbReference type="ARBA" id="ARBA00048684"/>
    </source>
</evidence>
<dbReference type="InterPro" id="IPR003209">
    <property type="entry name" value="METHMP_CycHdrlase"/>
</dbReference>
<proteinExistence type="inferred from homology"/>
<dbReference type="STRING" id="1407499.HHUB_3179"/>
<dbReference type="GO" id="GO:0006730">
    <property type="term" value="P:one-carbon metabolic process"/>
    <property type="evidence" value="ECO:0007669"/>
    <property type="project" value="UniProtKB-UniRule"/>
</dbReference>
<dbReference type="SUPFAM" id="SSF56199">
    <property type="entry name" value="Methenyltetrahydromethanopterin cyclohydrolase"/>
    <property type="match status" value="1"/>
</dbReference>
<dbReference type="KEGG" id="hhb:Hhub_3179"/>
<keyword evidence="6 10" id="KW-0554">One-carbon metabolism</keyword>
<dbReference type="Proteomes" id="UP000066737">
    <property type="component" value="Chromosome I"/>
</dbReference>
<dbReference type="GeneID" id="26659795"/>
<dbReference type="Gene3D" id="3.10.340.11">
    <property type="entry name" value="Methenyltetrahydromethanopterin Cyclohydrolase, Chain A, domain 1"/>
    <property type="match status" value="1"/>
</dbReference>
<dbReference type="EC" id="3.5.4.27" evidence="3 10"/>
<evidence type="ECO:0000256" key="6">
    <source>
        <dbReference type="ARBA" id="ARBA00022563"/>
    </source>
</evidence>
<comment type="subcellular location">
    <subcellularLocation>
        <location evidence="1 10">Cytoplasm</location>
    </subcellularLocation>
</comment>
<comment type="catalytic activity">
    <reaction evidence="9 10">
        <text>5,10-methenyl-5,6,7,8-tetrahydromethanopterin + H2O = N(5)-formyl-5,6,7,8-tetrahydromethanopterin + H(+)</text>
        <dbReference type="Rhea" id="RHEA:19053"/>
        <dbReference type="ChEBI" id="CHEBI:15377"/>
        <dbReference type="ChEBI" id="CHEBI:15378"/>
        <dbReference type="ChEBI" id="CHEBI:58018"/>
        <dbReference type="ChEBI" id="CHEBI:58337"/>
        <dbReference type="EC" id="3.5.4.27"/>
    </reaction>
</comment>
<evidence type="ECO:0000256" key="4">
    <source>
        <dbReference type="ARBA" id="ARBA00020597"/>
    </source>
</evidence>
<keyword evidence="5 10" id="KW-0963">Cytoplasm</keyword>
<dbReference type="GO" id="GO:0018759">
    <property type="term" value="F:methenyltetrahydromethanopterin cyclohydrolase activity"/>
    <property type="evidence" value="ECO:0007669"/>
    <property type="project" value="UniProtKB-UniRule"/>
</dbReference>
<keyword evidence="7 10" id="KW-0378">Hydrolase</keyword>
<dbReference type="Gene3D" id="3.30.1030.10">
    <property type="entry name" value="Methenyltetrahydromethanopterin Cyclohydrolase, Chain A, domain 2"/>
    <property type="match status" value="1"/>
</dbReference>
<dbReference type="RefSeq" id="WP_059057546.1">
    <property type="nucleotide sequence ID" value="NZ_LN831302.1"/>
</dbReference>
<keyword evidence="12" id="KW-1185">Reference proteome</keyword>
<dbReference type="AlphaFoldDB" id="A0A0U5H2H9"/>
<dbReference type="EMBL" id="LN831302">
    <property type="protein sequence ID" value="CQH60293.1"/>
    <property type="molecule type" value="Genomic_DNA"/>
</dbReference>
<dbReference type="GO" id="GO:0005737">
    <property type="term" value="C:cytoplasm"/>
    <property type="evidence" value="ECO:0007669"/>
    <property type="project" value="UniProtKB-SubCell"/>
</dbReference>
<organism evidence="11 12">
    <name type="scientific">Halobacterium hubeiense</name>
    <dbReference type="NCBI Taxonomy" id="1407499"/>
    <lineage>
        <taxon>Archaea</taxon>
        <taxon>Methanobacteriati</taxon>
        <taxon>Methanobacteriota</taxon>
        <taxon>Stenosarchaea group</taxon>
        <taxon>Halobacteria</taxon>
        <taxon>Halobacteriales</taxon>
        <taxon>Halobacteriaceae</taxon>
        <taxon>Halobacterium</taxon>
    </lineage>
</organism>
<dbReference type="Pfam" id="PF02289">
    <property type="entry name" value="MCH"/>
    <property type="match status" value="1"/>
</dbReference>
<evidence type="ECO:0000256" key="8">
    <source>
        <dbReference type="ARBA" id="ARBA00030468"/>
    </source>
</evidence>
<accession>A0A0U5H2H9</accession>
<comment type="function">
    <text evidence="10">Catalyzes the hydrolysis of methenyl-H(4)MPT(+) to 5-formyl-H(4)MPT.</text>
</comment>
<dbReference type="OrthoDB" id="105468at2157"/>
<sequence>MDSLNRMALELADEALEFTEELDVGAFELDNGATVIDFGVEHHGGLEAGLLLAELQTAGLATVQTRVDEVAGATFPHVELACDRPAVALLGAQKAGWELTVDDYEGLGSGPARALVAREGEYEAIDYVDAFEFAVLALESDAFPTEAAAEQVAELADVNAESVYLPAYRTASVAGSVTAAARAAELALFRLFELGYDPTNVLTASGSAPVAPVAGDEEAAIGRTNDALAYGGRVHLTVTEDFDEFEAVPSSAADRYGKPFADIFADADWDASAVDEGVFGPAQVTIDVTGGPTYALGDVHEDLLAEGFGVA</sequence>